<dbReference type="Pfam" id="PF07331">
    <property type="entry name" value="TctB"/>
    <property type="match status" value="1"/>
</dbReference>
<feature type="domain" description="DUF1468" evidence="2">
    <location>
        <begin position="7"/>
        <end position="148"/>
    </location>
</feature>
<evidence type="ECO:0000259" key="2">
    <source>
        <dbReference type="Pfam" id="PF07331"/>
    </source>
</evidence>
<sequence>MKLDDLINGVVFLVLGIGIVAYAQSLPTMAQIEYGPGFLPSIVGTGMALAGAALIIARIWKNVGIVDGWFAFNGNGLRGLLGVGIFLAAIVFYILTADTFGFLIVAPILLFVIVYWFERRWKLAITVSIVGTFLLHTFFYQIMKAPLPWGILIEYSGALTW</sequence>
<evidence type="ECO:0000313" key="3">
    <source>
        <dbReference type="EMBL" id="SHH16244.1"/>
    </source>
</evidence>
<dbReference type="RefSeq" id="WP_072792958.1">
    <property type="nucleotide sequence ID" value="NZ_FQWM01000003.1"/>
</dbReference>
<evidence type="ECO:0000313" key="4">
    <source>
        <dbReference type="Proteomes" id="UP000184211"/>
    </source>
</evidence>
<keyword evidence="1" id="KW-1133">Transmembrane helix</keyword>
<dbReference type="EMBL" id="FQWM01000003">
    <property type="protein sequence ID" value="SHH16244.1"/>
    <property type="molecule type" value="Genomic_DNA"/>
</dbReference>
<feature type="transmembrane region" description="Helical" evidence="1">
    <location>
        <begin position="100"/>
        <end position="117"/>
    </location>
</feature>
<reference evidence="4" key="1">
    <citation type="submission" date="2016-11" db="EMBL/GenBank/DDBJ databases">
        <authorList>
            <person name="Varghese N."/>
            <person name="Submissions S."/>
        </authorList>
    </citation>
    <scope>NUCLEOTIDE SEQUENCE [LARGE SCALE GENOMIC DNA]</scope>
    <source>
        <strain evidence="4">DSM 28223</strain>
    </source>
</reference>
<feature type="transmembrane region" description="Helical" evidence="1">
    <location>
        <begin position="6"/>
        <end position="26"/>
    </location>
</feature>
<dbReference type="STRING" id="870908.SAMN04488044_2074"/>
<feature type="transmembrane region" description="Helical" evidence="1">
    <location>
        <begin position="38"/>
        <end position="57"/>
    </location>
</feature>
<evidence type="ECO:0000256" key="1">
    <source>
        <dbReference type="SAM" id="Phobius"/>
    </source>
</evidence>
<gene>
    <name evidence="3" type="ORF">SAMN04488044_2074</name>
</gene>
<dbReference type="AlphaFoldDB" id="A0A1M5QQ66"/>
<feature type="transmembrane region" description="Helical" evidence="1">
    <location>
        <begin position="77"/>
        <end position="95"/>
    </location>
</feature>
<name>A0A1M5QQ66_9RHOB</name>
<dbReference type="Proteomes" id="UP000184211">
    <property type="component" value="Unassembled WGS sequence"/>
</dbReference>
<proteinExistence type="predicted"/>
<dbReference type="OrthoDB" id="8907787at2"/>
<protein>
    <submittedName>
        <fullName evidence="3">Tripartite tricarboxylate transporter TctB family protein</fullName>
    </submittedName>
</protein>
<keyword evidence="1" id="KW-0472">Membrane</keyword>
<feature type="transmembrane region" description="Helical" evidence="1">
    <location>
        <begin position="123"/>
        <end position="143"/>
    </location>
</feature>
<dbReference type="InterPro" id="IPR009936">
    <property type="entry name" value="DUF1468"/>
</dbReference>
<keyword evidence="4" id="KW-1185">Reference proteome</keyword>
<accession>A0A1M5QQ66</accession>
<keyword evidence="1" id="KW-0812">Transmembrane</keyword>
<organism evidence="3 4">
    <name type="scientific">Cognatishimia maritima</name>
    <dbReference type="NCBI Taxonomy" id="870908"/>
    <lineage>
        <taxon>Bacteria</taxon>
        <taxon>Pseudomonadati</taxon>
        <taxon>Pseudomonadota</taxon>
        <taxon>Alphaproteobacteria</taxon>
        <taxon>Rhodobacterales</taxon>
        <taxon>Paracoccaceae</taxon>
        <taxon>Cognatishimia</taxon>
    </lineage>
</organism>